<comment type="cofactor">
    <cofactor evidence="1">
        <name>Zn(2+)</name>
        <dbReference type="ChEBI" id="CHEBI:29105"/>
    </cofactor>
</comment>
<keyword evidence="8" id="KW-1133">Transmembrane helix</keyword>
<keyword evidence="5" id="KW-0862">Zinc</keyword>
<dbReference type="PANTHER" id="PTHR21666">
    <property type="entry name" value="PEPTIDASE-RELATED"/>
    <property type="match status" value="1"/>
</dbReference>
<evidence type="ECO:0000256" key="2">
    <source>
        <dbReference type="ARBA" id="ARBA00022670"/>
    </source>
</evidence>
<dbReference type="GO" id="GO:0046872">
    <property type="term" value="F:metal ion binding"/>
    <property type="evidence" value="ECO:0007669"/>
    <property type="project" value="UniProtKB-KW"/>
</dbReference>
<reference evidence="11" key="2">
    <citation type="submission" date="2015-04" db="EMBL/GenBank/DDBJ databases">
        <title>The complete genome sequence of Erythrobacter sp. s21-N3.</title>
        <authorList>
            <person name="Zhuang L."/>
            <person name="Liu Y."/>
            <person name="Shao Z."/>
        </authorList>
    </citation>
    <scope>NUCLEOTIDE SEQUENCE [LARGE SCALE GENOMIC DNA]</scope>
    <source>
        <strain evidence="11">s21-N3</strain>
    </source>
</reference>
<dbReference type="AlphaFoldDB" id="A0A0H4VJX1"/>
<organism evidence="10 11">
    <name type="scientific">Aurantiacibacter atlanticus</name>
    <dbReference type="NCBI Taxonomy" id="1648404"/>
    <lineage>
        <taxon>Bacteria</taxon>
        <taxon>Pseudomonadati</taxon>
        <taxon>Pseudomonadota</taxon>
        <taxon>Alphaproteobacteria</taxon>
        <taxon>Sphingomonadales</taxon>
        <taxon>Erythrobacteraceae</taxon>
        <taxon>Aurantiacibacter</taxon>
    </lineage>
</organism>
<evidence type="ECO:0000256" key="6">
    <source>
        <dbReference type="ARBA" id="ARBA00023049"/>
    </source>
</evidence>
<sequence length="229" mass="24740">MVSSFVEKLQVAVITATVVSAGWIIAGAMFMDREESRLIESTLQKQAPADPLKDGAIDAEEGDAGTLSPDGSAQASVHSEEEAATLMIPVFGMNAADLIDTFEDERGSGTRLHEAIDIMADEGVAVVAAAPGEVERLFRSNQGGNTVYVRSTDGKTIYYYAHLAQYAPGLSEGQQVLRGQRLGTVGSSGNADPENPHLHFEVMRTTEEAEWWEPSTSVNPYPLLTRRRQ</sequence>
<gene>
    <name evidence="10" type="ORF">CP97_08275</name>
</gene>
<dbReference type="GO" id="GO:0006508">
    <property type="term" value="P:proteolysis"/>
    <property type="evidence" value="ECO:0007669"/>
    <property type="project" value="UniProtKB-KW"/>
</dbReference>
<evidence type="ECO:0000256" key="4">
    <source>
        <dbReference type="ARBA" id="ARBA00022801"/>
    </source>
</evidence>
<feature type="region of interest" description="Disordered" evidence="7">
    <location>
        <begin position="43"/>
        <end position="79"/>
    </location>
</feature>
<evidence type="ECO:0000256" key="3">
    <source>
        <dbReference type="ARBA" id="ARBA00022723"/>
    </source>
</evidence>
<keyword evidence="8" id="KW-0472">Membrane</keyword>
<keyword evidence="11" id="KW-1185">Reference proteome</keyword>
<dbReference type="SUPFAM" id="SSF51261">
    <property type="entry name" value="Duplicated hybrid motif"/>
    <property type="match status" value="1"/>
</dbReference>
<dbReference type="STRING" id="1648404.CP97_08275"/>
<evidence type="ECO:0000313" key="11">
    <source>
        <dbReference type="Proteomes" id="UP000059113"/>
    </source>
</evidence>
<name>A0A0H4VJX1_9SPHN</name>
<proteinExistence type="predicted"/>
<reference evidence="10 11" key="1">
    <citation type="journal article" date="2015" name="Int. J. Syst. Evol. Microbiol.">
        <title>Erythrobacter atlanticus sp. nov., a bacterium from ocean sediment able to degrade polycyclic aromatic hydrocarbons.</title>
        <authorList>
            <person name="Zhuang L."/>
            <person name="Liu Y."/>
            <person name="Wang L."/>
            <person name="Wang W."/>
            <person name="Shao Z."/>
        </authorList>
    </citation>
    <scope>NUCLEOTIDE SEQUENCE [LARGE SCALE GENOMIC DNA]</scope>
    <source>
        <strain evidence="11">s21-N3</strain>
    </source>
</reference>
<feature type="domain" description="M23ase beta-sheet core" evidence="9">
    <location>
        <begin position="112"/>
        <end position="207"/>
    </location>
</feature>
<keyword evidence="6" id="KW-0482">Metalloprotease</keyword>
<dbReference type="Pfam" id="PF01551">
    <property type="entry name" value="Peptidase_M23"/>
    <property type="match status" value="1"/>
</dbReference>
<keyword evidence="4" id="KW-0378">Hydrolase</keyword>
<evidence type="ECO:0000256" key="8">
    <source>
        <dbReference type="SAM" id="Phobius"/>
    </source>
</evidence>
<dbReference type="RefSeq" id="WP_053106606.1">
    <property type="nucleotide sequence ID" value="NZ_CP011310.1"/>
</dbReference>
<evidence type="ECO:0000256" key="7">
    <source>
        <dbReference type="SAM" id="MobiDB-lite"/>
    </source>
</evidence>
<evidence type="ECO:0000259" key="9">
    <source>
        <dbReference type="Pfam" id="PF01551"/>
    </source>
</evidence>
<accession>A0A0H4VJX1</accession>
<keyword evidence="2" id="KW-0645">Protease</keyword>
<dbReference type="PANTHER" id="PTHR21666:SF288">
    <property type="entry name" value="CELL DIVISION PROTEIN YTFB"/>
    <property type="match status" value="1"/>
</dbReference>
<dbReference type="CDD" id="cd12797">
    <property type="entry name" value="M23_peptidase"/>
    <property type="match status" value="1"/>
</dbReference>
<dbReference type="InterPro" id="IPR016047">
    <property type="entry name" value="M23ase_b-sheet_dom"/>
</dbReference>
<dbReference type="EMBL" id="CP011310">
    <property type="protein sequence ID" value="AKQ43299.2"/>
    <property type="molecule type" value="Genomic_DNA"/>
</dbReference>
<feature type="transmembrane region" description="Helical" evidence="8">
    <location>
        <begin position="12"/>
        <end position="31"/>
    </location>
</feature>
<dbReference type="Proteomes" id="UP000059113">
    <property type="component" value="Chromosome"/>
</dbReference>
<protein>
    <recommendedName>
        <fullName evidence="9">M23ase beta-sheet core domain-containing protein</fullName>
    </recommendedName>
</protein>
<dbReference type="InterPro" id="IPR011055">
    <property type="entry name" value="Dup_hybrid_motif"/>
</dbReference>
<evidence type="ECO:0000313" key="10">
    <source>
        <dbReference type="EMBL" id="AKQ43299.2"/>
    </source>
</evidence>
<evidence type="ECO:0000256" key="1">
    <source>
        <dbReference type="ARBA" id="ARBA00001947"/>
    </source>
</evidence>
<keyword evidence="3" id="KW-0479">Metal-binding</keyword>
<dbReference type="KEGG" id="ery:CP97_08275"/>
<keyword evidence="8" id="KW-0812">Transmembrane</keyword>
<dbReference type="InterPro" id="IPR050570">
    <property type="entry name" value="Cell_wall_metabolism_enzyme"/>
</dbReference>
<evidence type="ECO:0000256" key="5">
    <source>
        <dbReference type="ARBA" id="ARBA00022833"/>
    </source>
</evidence>
<dbReference type="Gene3D" id="2.70.70.10">
    <property type="entry name" value="Glucose Permease (Domain IIA)"/>
    <property type="match status" value="1"/>
</dbReference>
<dbReference type="GO" id="GO:0004222">
    <property type="term" value="F:metalloendopeptidase activity"/>
    <property type="evidence" value="ECO:0007669"/>
    <property type="project" value="TreeGrafter"/>
</dbReference>